<reference evidence="1" key="1">
    <citation type="submission" date="2018-06" db="EMBL/GenBank/DDBJ databases">
        <authorList>
            <person name="Zhirakovskaya E."/>
        </authorList>
    </citation>
    <scope>NUCLEOTIDE SEQUENCE</scope>
</reference>
<dbReference type="InterPro" id="IPR029069">
    <property type="entry name" value="HotDog_dom_sf"/>
</dbReference>
<dbReference type="Gene3D" id="3.10.129.10">
    <property type="entry name" value="Hotdog Thioesterase"/>
    <property type="match status" value="1"/>
</dbReference>
<organism evidence="1">
    <name type="scientific">hydrothermal vent metagenome</name>
    <dbReference type="NCBI Taxonomy" id="652676"/>
    <lineage>
        <taxon>unclassified sequences</taxon>
        <taxon>metagenomes</taxon>
        <taxon>ecological metagenomes</taxon>
    </lineage>
</organism>
<evidence type="ECO:0000313" key="1">
    <source>
        <dbReference type="EMBL" id="VAW64153.1"/>
    </source>
</evidence>
<proteinExistence type="predicted"/>
<dbReference type="AlphaFoldDB" id="A0A3B0XIT2"/>
<name>A0A3B0XIT2_9ZZZZ</name>
<sequence length="137" mass="15238">MNITNIPFVKTVGIERNNQLLLQLKYHSGVYNHLETIHASAQFALAETASGDLLYPLFPELVGHVIPVVRSSSVKLRKPANSTITAMPVINSAASEIFMKQLSDKGRASIDINVERKNNEGEITCKATFKWFVQLIK</sequence>
<evidence type="ECO:0008006" key="2">
    <source>
        <dbReference type="Google" id="ProtNLM"/>
    </source>
</evidence>
<dbReference type="InterPro" id="IPR027961">
    <property type="entry name" value="DUF4442"/>
</dbReference>
<accession>A0A3B0XIT2</accession>
<gene>
    <name evidence="1" type="ORF">MNBD_GAMMA09-1307</name>
</gene>
<protein>
    <recommendedName>
        <fullName evidence="2">DUF4442 domain-containing protein</fullName>
    </recommendedName>
</protein>
<dbReference type="EMBL" id="UOFI01000054">
    <property type="protein sequence ID" value="VAW64153.1"/>
    <property type="molecule type" value="Genomic_DNA"/>
</dbReference>
<dbReference type="Pfam" id="PF14539">
    <property type="entry name" value="DUF4442"/>
    <property type="match status" value="1"/>
</dbReference>
<dbReference type="SUPFAM" id="SSF54637">
    <property type="entry name" value="Thioesterase/thiol ester dehydrase-isomerase"/>
    <property type="match status" value="1"/>
</dbReference>